<dbReference type="EMBL" id="CP010086">
    <property type="protein sequence ID" value="AJH00771.1"/>
    <property type="molecule type" value="Genomic_DNA"/>
</dbReference>
<feature type="transmembrane region" description="Helical" evidence="1">
    <location>
        <begin position="76"/>
        <end position="95"/>
    </location>
</feature>
<accession>A0A0B5QIJ8</accession>
<dbReference type="Proteomes" id="UP000031866">
    <property type="component" value="Chromosome"/>
</dbReference>
<sequence>MILIFKYLDILLFLVFFCISLIFMINCIQSYHRLVGDKKANLVIDSHLCSNKHSYFMYIFIVFLIIRNIAESFSLYLLLSNCILIFIIILCLFLYDKVVSKMYFLEDGIFIGNKFIEYIDIRSLDFIEEKNEVFIVKIYYTFLEKVFTVSYKISLDSKSKIEDYINSLNFNINFNGE</sequence>
<dbReference type="KEGG" id="cbei:LF65_04230"/>
<dbReference type="AlphaFoldDB" id="A0A0B5QIJ8"/>
<name>A0A0B5QIJ8_CLOBE</name>
<evidence type="ECO:0000313" key="2">
    <source>
        <dbReference type="EMBL" id="AJH00771.1"/>
    </source>
</evidence>
<dbReference type="OrthoDB" id="9907575at2"/>
<keyword evidence="1" id="KW-1133">Transmembrane helix</keyword>
<keyword evidence="1" id="KW-0472">Membrane</keyword>
<gene>
    <name evidence="2" type="ORF">LF65_04230</name>
</gene>
<feature type="transmembrane region" description="Helical" evidence="1">
    <location>
        <begin position="12"/>
        <end position="32"/>
    </location>
</feature>
<evidence type="ECO:0000256" key="1">
    <source>
        <dbReference type="SAM" id="Phobius"/>
    </source>
</evidence>
<evidence type="ECO:0000313" key="3">
    <source>
        <dbReference type="Proteomes" id="UP000031866"/>
    </source>
</evidence>
<dbReference type="STRING" id="1520.LF65_04230"/>
<protein>
    <recommendedName>
        <fullName evidence="4">DUF986 domain-containing protein</fullName>
    </recommendedName>
</protein>
<keyword evidence="1" id="KW-0812">Transmembrane</keyword>
<reference evidence="3" key="1">
    <citation type="submission" date="2014-12" db="EMBL/GenBank/DDBJ databases">
        <title>Genome sequence of Clostridium beijerinckii strain 59B.</title>
        <authorList>
            <person name="Little G.T."/>
            <person name="Minton N.P."/>
        </authorList>
    </citation>
    <scope>NUCLEOTIDE SEQUENCE [LARGE SCALE GENOMIC DNA]</scope>
    <source>
        <strain evidence="3">59B</strain>
    </source>
</reference>
<proteinExistence type="predicted"/>
<evidence type="ECO:0008006" key="4">
    <source>
        <dbReference type="Google" id="ProtNLM"/>
    </source>
</evidence>
<feature type="transmembrane region" description="Helical" evidence="1">
    <location>
        <begin position="53"/>
        <end position="70"/>
    </location>
</feature>
<organism evidence="2 3">
    <name type="scientific">Clostridium beijerinckii</name>
    <name type="common">Clostridium MP</name>
    <dbReference type="NCBI Taxonomy" id="1520"/>
    <lineage>
        <taxon>Bacteria</taxon>
        <taxon>Bacillati</taxon>
        <taxon>Bacillota</taxon>
        <taxon>Clostridia</taxon>
        <taxon>Eubacteriales</taxon>
        <taxon>Clostridiaceae</taxon>
        <taxon>Clostridium</taxon>
    </lineage>
</organism>